<dbReference type="InterPro" id="IPR023614">
    <property type="entry name" value="Porin_dom_sf"/>
</dbReference>
<keyword evidence="4" id="KW-1134">Transmembrane beta strand</keyword>
<dbReference type="Gene3D" id="2.40.160.10">
    <property type="entry name" value="Porin"/>
    <property type="match status" value="1"/>
</dbReference>
<evidence type="ECO:0000313" key="13">
    <source>
        <dbReference type="EMBL" id="KLN57696.1"/>
    </source>
</evidence>
<feature type="domain" description="Porin" evidence="12">
    <location>
        <begin position="7"/>
        <end position="363"/>
    </location>
</feature>
<evidence type="ECO:0000256" key="8">
    <source>
        <dbReference type="ARBA" id="ARBA00023114"/>
    </source>
</evidence>
<keyword evidence="9" id="KW-0472">Membrane</keyword>
<dbReference type="InterPro" id="IPR050298">
    <property type="entry name" value="Gram-neg_bact_OMP"/>
</dbReference>
<reference evidence="13 14" key="1">
    <citation type="submission" date="2015-03" db="EMBL/GenBank/DDBJ databases">
        <title>Genome sequence of Variovorax paradoxus TBEA6.</title>
        <authorList>
            <person name="Poehlein A."/>
            <person name="Schuldes J."/>
            <person name="Wuebbeler J.H."/>
            <person name="Hiessl S."/>
            <person name="Steinbuechel A."/>
            <person name="Daniel R."/>
        </authorList>
    </citation>
    <scope>NUCLEOTIDE SEQUENCE [LARGE SCALE GENOMIC DNA]</scope>
    <source>
        <strain evidence="13 14">TBEA6</strain>
    </source>
</reference>
<dbReference type="AlphaFoldDB" id="A0A0H2M6E0"/>
<keyword evidence="7" id="KW-0406">Ion transport</keyword>
<evidence type="ECO:0000259" key="12">
    <source>
        <dbReference type="Pfam" id="PF13609"/>
    </source>
</evidence>
<keyword evidence="3" id="KW-0813">Transport</keyword>
<evidence type="ECO:0000256" key="11">
    <source>
        <dbReference type="SAM" id="SignalP"/>
    </source>
</evidence>
<dbReference type="RefSeq" id="WP_047783702.1">
    <property type="nucleotide sequence ID" value="NZ_JZWI01000006.1"/>
</dbReference>
<dbReference type="GO" id="GO:0006811">
    <property type="term" value="P:monoatomic ion transport"/>
    <property type="evidence" value="ECO:0007669"/>
    <property type="project" value="UniProtKB-KW"/>
</dbReference>
<dbReference type="Pfam" id="PF13609">
    <property type="entry name" value="Porin_4"/>
    <property type="match status" value="1"/>
</dbReference>
<dbReference type="GO" id="GO:0015288">
    <property type="term" value="F:porin activity"/>
    <property type="evidence" value="ECO:0007669"/>
    <property type="project" value="UniProtKB-KW"/>
</dbReference>
<comment type="subcellular location">
    <subcellularLocation>
        <location evidence="1">Cell outer membrane</location>
        <topology evidence="1">Multi-pass membrane protein</topology>
    </subcellularLocation>
</comment>
<dbReference type="CDD" id="cd00342">
    <property type="entry name" value="gram_neg_porins"/>
    <property type="match status" value="1"/>
</dbReference>
<evidence type="ECO:0000256" key="6">
    <source>
        <dbReference type="ARBA" id="ARBA00022729"/>
    </source>
</evidence>
<gene>
    <name evidence="13" type="ORF">VPARA_12090</name>
</gene>
<comment type="caution">
    <text evidence="13">The sequence shown here is derived from an EMBL/GenBank/DDBJ whole genome shotgun (WGS) entry which is preliminary data.</text>
</comment>
<feature type="signal peptide" evidence="11">
    <location>
        <begin position="1"/>
        <end position="19"/>
    </location>
</feature>
<keyword evidence="5" id="KW-0812">Transmembrane</keyword>
<keyword evidence="8" id="KW-0626">Porin</keyword>
<dbReference type="GO" id="GO:0046930">
    <property type="term" value="C:pore complex"/>
    <property type="evidence" value="ECO:0007669"/>
    <property type="project" value="UniProtKB-KW"/>
</dbReference>
<evidence type="ECO:0000313" key="14">
    <source>
        <dbReference type="Proteomes" id="UP000035170"/>
    </source>
</evidence>
<name>A0A0H2M6E0_VARPD</name>
<keyword evidence="10" id="KW-0998">Cell outer membrane</keyword>
<evidence type="ECO:0000256" key="9">
    <source>
        <dbReference type="ARBA" id="ARBA00023136"/>
    </source>
</evidence>
<evidence type="ECO:0000256" key="3">
    <source>
        <dbReference type="ARBA" id="ARBA00022448"/>
    </source>
</evidence>
<evidence type="ECO:0000256" key="1">
    <source>
        <dbReference type="ARBA" id="ARBA00004571"/>
    </source>
</evidence>
<dbReference type="Proteomes" id="UP000035170">
    <property type="component" value="Unassembled WGS sequence"/>
</dbReference>
<sequence length="396" mass="41681">MKKSLVALAALAVAGVASAQSSVTLFGVVDASISSYSSTSRDLHGATLLNPFYLNQGSVKVSRRELANSGYNSSRLGFRGTEDLGGGLAASFWLEAPIKNDDGSEGVATFNRRSTVSLSGGFGEVRLGRDYTPTFWNNTVFDPFGTNGVGTNLIQTAAGDFGHPTRASNTIGYFLPPNLGGFYGQLQYGFSEKTKYSPGLATPDVANNSRTGRNIAGRFGYANGPLDVAVAYGSSTVGDQFYVGTTTKINTLNLGASYDFGPVKLFGEVSKSKNKVDYEVTPFAGGRPDVDLTGYLLGVTVPVGAGLIRASYSHVKYDNNAPVVLFAPEVADPKANKLALGYVHNLSKRTALYATIARVSNKNGAALTVGGPAFISNAVFTPKNSTGYDFGIRHAF</sequence>
<dbReference type="SUPFAM" id="SSF56935">
    <property type="entry name" value="Porins"/>
    <property type="match status" value="1"/>
</dbReference>
<comment type="subunit">
    <text evidence="2">Homotrimer.</text>
</comment>
<evidence type="ECO:0000256" key="4">
    <source>
        <dbReference type="ARBA" id="ARBA00022452"/>
    </source>
</evidence>
<evidence type="ECO:0000256" key="5">
    <source>
        <dbReference type="ARBA" id="ARBA00022692"/>
    </source>
</evidence>
<protein>
    <submittedName>
        <fullName evidence="13">Outer membrane porin protein 32</fullName>
    </submittedName>
</protein>
<evidence type="ECO:0000256" key="2">
    <source>
        <dbReference type="ARBA" id="ARBA00011233"/>
    </source>
</evidence>
<dbReference type="PATRIC" id="fig|34073.19.peg.1229"/>
<evidence type="ECO:0000256" key="10">
    <source>
        <dbReference type="ARBA" id="ARBA00023237"/>
    </source>
</evidence>
<keyword evidence="6 11" id="KW-0732">Signal</keyword>
<proteinExistence type="predicted"/>
<dbReference type="InterPro" id="IPR033900">
    <property type="entry name" value="Gram_neg_porin_domain"/>
</dbReference>
<dbReference type="PANTHER" id="PTHR34501">
    <property type="entry name" value="PROTEIN YDDL-RELATED"/>
    <property type="match status" value="1"/>
</dbReference>
<dbReference type="InterPro" id="IPR002299">
    <property type="entry name" value="Porin_Neis"/>
</dbReference>
<dbReference type="EMBL" id="JZWI01000006">
    <property type="protein sequence ID" value="KLN57696.1"/>
    <property type="molecule type" value="Genomic_DNA"/>
</dbReference>
<feature type="chain" id="PRO_5002596818" evidence="11">
    <location>
        <begin position="20"/>
        <end position="396"/>
    </location>
</feature>
<evidence type="ECO:0000256" key="7">
    <source>
        <dbReference type="ARBA" id="ARBA00023065"/>
    </source>
</evidence>
<dbReference type="GO" id="GO:0009279">
    <property type="term" value="C:cell outer membrane"/>
    <property type="evidence" value="ECO:0007669"/>
    <property type="project" value="UniProtKB-SubCell"/>
</dbReference>
<dbReference type="PANTHER" id="PTHR34501:SF9">
    <property type="entry name" value="MAJOR OUTER MEMBRANE PROTEIN P.IA"/>
    <property type="match status" value="1"/>
</dbReference>
<accession>A0A0H2M6E0</accession>
<keyword evidence="14" id="KW-1185">Reference proteome</keyword>
<dbReference type="PRINTS" id="PR00184">
    <property type="entry name" value="NEISSPPORIN"/>
</dbReference>
<organism evidence="13 14">
    <name type="scientific">Variovorax paradoxus</name>
    <dbReference type="NCBI Taxonomy" id="34073"/>
    <lineage>
        <taxon>Bacteria</taxon>
        <taxon>Pseudomonadati</taxon>
        <taxon>Pseudomonadota</taxon>
        <taxon>Betaproteobacteria</taxon>
        <taxon>Burkholderiales</taxon>
        <taxon>Comamonadaceae</taxon>
        <taxon>Variovorax</taxon>
    </lineage>
</organism>